<dbReference type="Pfam" id="PF00076">
    <property type="entry name" value="RRM_1"/>
    <property type="match status" value="1"/>
</dbReference>
<dbReference type="PROSITE" id="PS50102">
    <property type="entry name" value="RRM"/>
    <property type="match status" value="1"/>
</dbReference>
<evidence type="ECO:0000256" key="1">
    <source>
        <dbReference type="PROSITE-ProRule" id="PRU00176"/>
    </source>
</evidence>
<dbReference type="SUPFAM" id="SSF54928">
    <property type="entry name" value="RNA-binding domain, RBD"/>
    <property type="match status" value="1"/>
</dbReference>
<reference evidence="3 4" key="1">
    <citation type="journal article" date="2019" name="Nat. Ecol. Evol.">
        <title>Megaphylogeny resolves global patterns of mushroom evolution.</title>
        <authorList>
            <person name="Varga T."/>
            <person name="Krizsan K."/>
            <person name="Foldi C."/>
            <person name="Dima B."/>
            <person name="Sanchez-Garcia M."/>
            <person name="Sanchez-Ramirez S."/>
            <person name="Szollosi G.J."/>
            <person name="Szarkandi J.G."/>
            <person name="Papp V."/>
            <person name="Albert L."/>
            <person name="Andreopoulos W."/>
            <person name="Angelini C."/>
            <person name="Antonin V."/>
            <person name="Barry K.W."/>
            <person name="Bougher N.L."/>
            <person name="Buchanan P."/>
            <person name="Buyck B."/>
            <person name="Bense V."/>
            <person name="Catcheside P."/>
            <person name="Chovatia M."/>
            <person name="Cooper J."/>
            <person name="Damon W."/>
            <person name="Desjardin D."/>
            <person name="Finy P."/>
            <person name="Geml J."/>
            <person name="Haridas S."/>
            <person name="Hughes K."/>
            <person name="Justo A."/>
            <person name="Karasinski D."/>
            <person name="Kautmanova I."/>
            <person name="Kiss B."/>
            <person name="Kocsube S."/>
            <person name="Kotiranta H."/>
            <person name="LaButti K.M."/>
            <person name="Lechner B.E."/>
            <person name="Liimatainen K."/>
            <person name="Lipzen A."/>
            <person name="Lukacs Z."/>
            <person name="Mihaltcheva S."/>
            <person name="Morgado L.N."/>
            <person name="Niskanen T."/>
            <person name="Noordeloos M.E."/>
            <person name="Ohm R.A."/>
            <person name="Ortiz-Santana B."/>
            <person name="Ovrebo C."/>
            <person name="Racz N."/>
            <person name="Riley R."/>
            <person name="Savchenko A."/>
            <person name="Shiryaev A."/>
            <person name="Soop K."/>
            <person name="Spirin V."/>
            <person name="Szebenyi C."/>
            <person name="Tomsovsky M."/>
            <person name="Tulloss R.E."/>
            <person name="Uehling J."/>
            <person name="Grigoriev I.V."/>
            <person name="Vagvolgyi C."/>
            <person name="Papp T."/>
            <person name="Martin F.M."/>
            <person name="Miettinen O."/>
            <person name="Hibbett D.S."/>
            <person name="Nagy L.G."/>
        </authorList>
    </citation>
    <scope>NUCLEOTIDE SEQUENCE [LARGE SCALE GENOMIC DNA]</scope>
    <source>
        <strain evidence="3 4">CBS 962.96</strain>
    </source>
</reference>
<protein>
    <recommendedName>
        <fullName evidence="2">RRM domain-containing protein</fullName>
    </recommendedName>
</protein>
<dbReference type="SMART" id="SM00360">
    <property type="entry name" value="RRM"/>
    <property type="match status" value="1"/>
</dbReference>
<dbReference type="PANTHER" id="PTHR48034">
    <property type="entry name" value="TRANSFORMER-2 SEX-DETERMINING PROTEIN-RELATED"/>
    <property type="match status" value="1"/>
</dbReference>
<dbReference type="Gene3D" id="3.30.70.330">
    <property type="match status" value="1"/>
</dbReference>
<proteinExistence type="predicted"/>
<dbReference type="GO" id="GO:0003723">
    <property type="term" value="F:RNA binding"/>
    <property type="evidence" value="ECO:0007669"/>
    <property type="project" value="UniProtKB-UniRule"/>
</dbReference>
<evidence type="ECO:0000259" key="2">
    <source>
        <dbReference type="PROSITE" id="PS50102"/>
    </source>
</evidence>
<dbReference type="InterPro" id="IPR035979">
    <property type="entry name" value="RBD_domain_sf"/>
</dbReference>
<keyword evidence="4" id="KW-1185">Reference proteome</keyword>
<keyword evidence="1" id="KW-0694">RNA-binding</keyword>
<feature type="non-terminal residue" evidence="3">
    <location>
        <position position="134"/>
    </location>
</feature>
<sequence length="134" mass="15012">NTGNNIHVSGLNSKVDSRDLENAFAKVGRVTKASIVYDPHTRESRQFGFVMMETYEEADAAIAALNGIELMGKVMTVAKVCVTETIPSFSLMPFSYRYTTLLTIMFICYKARRARARTPTPGKYQGSSKRRECE</sequence>
<gene>
    <name evidence="3" type="ORF">K435DRAFT_592238</name>
</gene>
<organism evidence="3 4">
    <name type="scientific">Dendrothele bispora (strain CBS 962.96)</name>
    <dbReference type="NCBI Taxonomy" id="1314807"/>
    <lineage>
        <taxon>Eukaryota</taxon>
        <taxon>Fungi</taxon>
        <taxon>Dikarya</taxon>
        <taxon>Basidiomycota</taxon>
        <taxon>Agaricomycotina</taxon>
        <taxon>Agaricomycetes</taxon>
        <taxon>Agaricomycetidae</taxon>
        <taxon>Agaricales</taxon>
        <taxon>Agaricales incertae sedis</taxon>
        <taxon>Dendrothele</taxon>
    </lineage>
</organism>
<dbReference type="EMBL" id="ML179586">
    <property type="protein sequence ID" value="THU84660.1"/>
    <property type="molecule type" value="Genomic_DNA"/>
</dbReference>
<dbReference type="InterPro" id="IPR000504">
    <property type="entry name" value="RRM_dom"/>
</dbReference>
<dbReference type="OrthoDB" id="6159137at2759"/>
<feature type="domain" description="RRM" evidence="2">
    <location>
        <begin position="4"/>
        <end position="77"/>
    </location>
</feature>
<evidence type="ECO:0000313" key="4">
    <source>
        <dbReference type="Proteomes" id="UP000297245"/>
    </source>
</evidence>
<dbReference type="InterPro" id="IPR050441">
    <property type="entry name" value="RBM"/>
</dbReference>
<dbReference type="InterPro" id="IPR012677">
    <property type="entry name" value="Nucleotide-bd_a/b_plait_sf"/>
</dbReference>
<evidence type="ECO:0000313" key="3">
    <source>
        <dbReference type="EMBL" id="THU84660.1"/>
    </source>
</evidence>
<name>A0A4S8L7Z7_DENBC</name>
<dbReference type="AlphaFoldDB" id="A0A4S8L7Z7"/>
<accession>A0A4S8L7Z7</accession>
<dbReference type="Proteomes" id="UP000297245">
    <property type="component" value="Unassembled WGS sequence"/>
</dbReference>
<feature type="non-terminal residue" evidence="3">
    <location>
        <position position="1"/>
    </location>
</feature>